<reference evidence="1" key="1">
    <citation type="submission" date="2022-02" db="EMBL/GenBank/DDBJ databases">
        <title>Vibrio sp. nov., a new bacterium isolated from Bohai sea, China.</title>
        <authorList>
            <person name="Yuan Y."/>
        </authorList>
    </citation>
    <scope>NUCLEOTIDE SEQUENCE</scope>
    <source>
        <strain evidence="1">DBSS07</strain>
    </source>
</reference>
<dbReference type="RefSeq" id="WP_265689496.1">
    <property type="nucleotide sequence ID" value="NZ_JAKRRX010000235.1"/>
</dbReference>
<comment type="caution">
    <text evidence="1">The sequence shown here is derived from an EMBL/GenBank/DDBJ whole genome shotgun (WGS) entry which is preliminary data.</text>
</comment>
<dbReference type="EMBL" id="JAKRRX010000235">
    <property type="protein sequence ID" value="MCW8336412.1"/>
    <property type="molecule type" value="Genomic_DNA"/>
</dbReference>
<protein>
    <submittedName>
        <fullName evidence="1">Uncharacterized protein</fullName>
    </submittedName>
</protein>
<evidence type="ECO:0000313" key="2">
    <source>
        <dbReference type="Proteomes" id="UP001155586"/>
    </source>
</evidence>
<gene>
    <name evidence="1" type="ORF">MD483_21615</name>
</gene>
<name>A0A9X3CIG8_9VIBR</name>
<accession>A0A9X3CIG8</accession>
<proteinExistence type="predicted"/>
<organism evidence="1 2">
    <name type="scientific">Vibrio paucivorans</name>
    <dbReference type="NCBI Taxonomy" id="2829489"/>
    <lineage>
        <taxon>Bacteria</taxon>
        <taxon>Pseudomonadati</taxon>
        <taxon>Pseudomonadota</taxon>
        <taxon>Gammaproteobacteria</taxon>
        <taxon>Vibrionales</taxon>
        <taxon>Vibrionaceae</taxon>
        <taxon>Vibrio</taxon>
    </lineage>
</organism>
<dbReference type="Proteomes" id="UP001155586">
    <property type="component" value="Unassembled WGS sequence"/>
</dbReference>
<keyword evidence="2" id="KW-1185">Reference proteome</keyword>
<sequence length="231" mass="27060">MSYDIVYEQLALRVPESIVTEQLRQFFTERLGINTDELSEHQRRQRLYEHCQCLLRSDDLIMLHMLIGCSNLFDPDTNKRCRDWQFCGIDTPHNLLIKYGCDWSAQAESGGLKLNGRDTKAEGWIRAVRHSVDQARDYRVMPHCQRLSVWLRVPQNEKEQESYRVLNTHLSDLNAVWQDRTRGDEDGFDVSITPSSAFEMWLFQQLVTRYQGKCWLNGSAPPYHAVKKHAI</sequence>
<evidence type="ECO:0000313" key="1">
    <source>
        <dbReference type="EMBL" id="MCW8336412.1"/>
    </source>
</evidence>
<dbReference type="AlphaFoldDB" id="A0A9X3CIG8"/>